<dbReference type="eggNOG" id="COG0640">
    <property type="taxonomic scope" value="Bacteria"/>
</dbReference>
<protein>
    <submittedName>
        <fullName evidence="5">Regulatory protein ArsR</fullName>
    </submittedName>
</protein>
<organism evidence="5 6">
    <name type="scientific">Desulforamulus ruminis (strain ATCC 23193 / DSM 2154 / NCIMB 8452 / DL)</name>
    <name type="common">Desulfotomaculum ruminis</name>
    <dbReference type="NCBI Taxonomy" id="696281"/>
    <lineage>
        <taxon>Bacteria</taxon>
        <taxon>Bacillati</taxon>
        <taxon>Bacillota</taxon>
        <taxon>Clostridia</taxon>
        <taxon>Eubacteriales</taxon>
        <taxon>Peptococcaceae</taxon>
        <taxon>Desulforamulus</taxon>
    </lineage>
</organism>
<dbReference type="AlphaFoldDB" id="F6DKJ6"/>
<dbReference type="GO" id="GO:0003677">
    <property type="term" value="F:DNA binding"/>
    <property type="evidence" value="ECO:0007669"/>
    <property type="project" value="UniProtKB-KW"/>
</dbReference>
<proteinExistence type="predicted"/>
<reference evidence="5 6" key="2">
    <citation type="journal article" date="2012" name="Stand. Genomic Sci.">
        <title>Complete genome sequence of the sulfate-reducing firmicute Desulfotomaculum ruminis type strain (DL(T)).</title>
        <authorList>
            <person name="Spring S."/>
            <person name="Visser M."/>
            <person name="Lu M."/>
            <person name="Copeland A."/>
            <person name="Lapidus A."/>
            <person name="Lucas S."/>
            <person name="Cheng J.F."/>
            <person name="Han C."/>
            <person name="Tapia R."/>
            <person name="Goodwin L.A."/>
            <person name="Pitluck S."/>
            <person name="Ivanova N."/>
            <person name="Land M."/>
            <person name="Hauser L."/>
            <person name="Larimer F."/>
            <person name="Rohde M."/>
            <person name="Goker M."/>
            <person name="Detter J.C."/>
            <person name="Kyrpides N.C."/>
            <person name="Woyke T."/>
            <person name="Schaap P.J."/>
            <person name="Plugge C.M."/>
            <person name="Muyzer G."/>
            <person name="Kuever J."/>
            <person name="Pereira I.A."/>
            <person name="Parshina S.N."/>
            <person name="Bernier-Latmani R."/>
            <person name="Stams A.J."/>
            <person name="Klenk H.P."/>
        </authorList>
    </citation>
    <scope>NUCLEOTIDE SEQUENCE [LARGE SCALE GENOMIC DNA]</scope>
    <source>
        <strain evidence="6">ATCC 23193 / DSM 2154 / NCIB 8452 / DL</strain>
    </source>
</reference>
<name>F6DKJ6_DESRL</name>
<dbReference type="OrthoDB" id="9802016at2"/>
<evidence type="ECO:0000256" key="3">
    <source>
        <dbReference type="ARBA" id="ARBA00023163"/>
    </source>
</evidence>
<keyword evidence="6" id="KW-1185">Reference proteome</keyword>
<keyword evidence="2" id="KW-0238">DNA-binding</keyword>
<evidence type="ECO:0000256" key="2">
    <source>
        <dbReference type="ARBA" id="ARBA00023125"/>
    </source>
</evidence>
<dbReference type="CDD" id="cd00090">
    <property type="entry name" value="HTH_ARSR"/>
    <property type="match status" value="1"/>
</dbReference>
<dbReference type="HOGENOM" id="CLU_097806_6_2_9"/>
<dbReference type="Pfam" id="PF01022">
    <property type="entry name" value="HTH_5"/>
    <property type="match status" value="1"/>
</dbReference>
<dbReference type="InterPro" id="IPR051011">
    <property type="entry name" value="Metal_resp_trans_reg"/>
</dbReference>
<dbReference type="KEGG" id="dru:Desru_0981"/>
<evidence type="ECO:0000313" key="6">
    <source>
        <dbReference type="Proteomes" id="UP000009234"/>
    </source>
</evidence>
<dbReference type="SUPFAM" id="SSF46785">
    <property type="entry name" value="Winged helix' DNA-binding domain"/>
    <property type="match status" value="1"/>
</dbReference>
<dbReference type="Proteomes" id="UP000009234">
    <property type="component" value="Chromosome"/>
</dbReference>
<dbReference type="PRINTS" id="PR00778">
    <property type="entry name" value="HTHARSR"/>
</dbReference>
<dbReference type="PANTHER" id="PTHR43132">
    <property type="entry name" value="ARSENICAL RESISTANCE OPERON REPRESSOR ARSR-RELATED"/>
    <property type="match status" value="1"/>
</dbReference>
<keyword evidence="1" id="KW-0805">Transcription regulation</keyword>
<dbReference type="PANTHER" id="PTHR43132:SF2">
    <property type="entry name" value="ARSENICAL RESISTANCE OPERON REPRESSOR ARSR-RELATED"/>
    <property type="match status" value="1"/>
</dbReference>
<dbReference type="STRING" id="696281.Desru_0981"/>
<dbReference type="InterPro" id="IPR001845">
    <property type="entry name" value="HTH_ArsR_DNA-bd_dom"/>
</dbReference>
<dbReference type="InterPro" id="IPR011991">
    <property type="entry name" value="ArsR-like_HTH"/>
</dbReference>
<gene>
    <name evidence="5" type="ordered locus">Desru_0981</name>
</gene>
<feature type="domain" description="HTH arsR-type" evidence="4">
    <location>
        <begin position="2"/>
        <end position="95"/>
    </location>
</feature>
<dbReference type="SMART" id="SM00418">
    <property type="entry name" value="HTH_ARSR"/>
    <property type="match status" value="1"/>
</dbReference>
<keyword evidence="3" id="KW-0804">Transcription</keyword>
<dbReference type="Gene3D" id="1.10.10.10">
    <property type="entry name" value="Winged helix-like DNA-binding domain superfamily/Winged helix DNA-binding domain"/>
    <property type="match status" value="1"/>
</dbReference>
<dbReference type="GO" id="GO:0003700">
    <property type="term" value="F:DNA-binding transcription factor activity"/>
    <property type="evidence" value="ECO:0007669"/>
    <property type="project" value="InterPro"/>
</dbReference>
<reference evidence="6" key="1">
    <citation type="submission" date="2011-05" db="EMBL/GenBank/DDBJ databases">
        <title>Complete sequence of Desulfotomaculum ruminis DSM 2154.</title>
        <authorList>
            <person name="Lucas S."/>
            <person name="Copeland A."/>
            <person name="Lapidus A."/>
            <person name="Cheng J.-F."/>
            <person name="Goodwin L."/>
            <person name="Pitluck S."/>
            <person name="Lu M."/>
            <person name="Detter J.C."/>
            <person name="Han C."/>
            <person name="Tapia R."/>
            <person name="Land M."/>
            <person name="Hauser L."/>
            <person name="Kyrpides N."/>
            <person name="Ivanova N."/>
            <person name="Mikhailova N."/>
            <person name="Pagani I."/>
            <person name="Stams A.J.M."/>
            <person name="Plugge C.M."/>
            <person name="Muyzer G."/>
            <person name="Kuever J."/>
            <person name="Parshina S.N."/>
            <person name="Ivanova A.E."/>
            <person name="Nazina T.N."/>
            <person name="Brambilla E."/>
            <person name="Spring S."/>
            <person name="Klenk H.-P."/>
            <person name="Woyke T."/>
        </authorList>
    </citation>
    <scope>NUCLEOTIDE SEQUENCE [LARGE SCALE GENOMIC DNA]</scope>
    <source>
        <strain evidence="6">ATCC 23193 / DSM 2154 / NCIB 8452 / DL</strain>
    </source>
</reference>
<dbReference type="PROSITE" id="PS50987">
    <property type="entry name" value="HTH_ARSR_2"/>
    <property type="match status" value="1"/>
</dbReference>
<dbReference type="InterPro" id="IPR036390">
    <property type="entry name" value="WH_DNA-bd_sf"/>
</dbReference>
<dbReference type="NCBIfam" id="NF033788">
    <property type="entry name" value="HTH_metalloreg"/>
    <property type="match status" value="1"/>
</dbReference>
<sequence>MAQVHKFEAPAELLKALAHPTRLCIVEGLMGGQCNVSKIQACLDIPQSTVSQQLSILRAKGIIEGRRQGTEVVYSVVNEKVKKIVRVLLEDPEGV</sequence>
<evidence type="ECO:0000259" key="4">
    <source>
        <dbReference type="PROSITE" id="PS50987"/>
    </source>
</evidence>
<dbReference type="RefSeq" id="WP_013841027.1">
    <property type="nucleotide sequence ID" value="NC_015589.1"/>
</dbReference>
<accession>F6DKJ6</accession>
<dbReference type="EMBL" id="CP002780">
    <property type="protein sequence ID" value="AEG59256.1"/>
    <property type="molecule type" value="Genomic_DNA"/>
</dbReference>
<dbReference type="InterPro" id="IPR036388">
    <property type="entry name" value="WH-like_DNA-bd_sf"/>
</dbReference>
<evidence type="ECO:0000313" key="5">
    <source>
        <dbReference type="EMBL" id="AEG59256.1"/>
    </source>
</evidence>
<evidence type="ECO:0000256" key="1">
    <source>
        <dbReference type="ARBA" id="ARBA00023015"/>
    </source>
</evidence>